<feature type="region of interest" description="Disordered" evidence="1">
    <location>
        <begin position="1"/>
        <end position="29"/>
    </location>
</feature>
<evidence type="ECO:0000313" key="2">
    <source>
        <dbReference type="EMBL" id="KAJ8561464.1"/>
    </source>
</evidence>
<evidence type="ECO:0000313" key="3">
    <source>
        <dbReference type="Proteomes" id="UP001152561"/>
    </source>
</evidence>
<protein>
    <submittedName>
        <fullName evidence="2">Uncharacterized protein</fullName>
    </submittedName>
</protein>
<proteinExistence type="predicted"/>
<name>A0A9Q1RL72_9SOLA</name>
<accession>A0A9Q1RL72</accession>
<keyword evidence="3" id="KW-1185">Reference proteome</keyword>
<reference evidence="3" key="1">
    <citation type="journal article" date="2023" name="Proc. Natl. Acad. Sci. U.S.A.">
        <title>Genomic and structural basis for evolution of tropane alkaloid biosynthesis.</title>
        <authorList>
            <person name="Wanga Y.-J."/>
            <person name="Taina T."/>
            <person name="Yua J.-Y."/>
            <person name="Lia J."/>
            <person name="Xua B."/>
            <person name="Chenc J."/>
            <person name="D'Auriad J.C."/>
            <person name="Huanga J.-P."/>
            <person name="Huanga S.-X."/>
        </authorList>
    </citation>
    <scope>NUCLEOTIDE SEQUENCE [LARGE SCALE GENOMIC DNA]</scope>
    <source>
        <strain evidence="3">cv. KIB-2019</strain>
    </source>
</reference>
<gene>
    <name evidence="2" type="ORF">K7X08_033941</name>
</gene>
<dbReference type="OrthoDB" id="1319624at2759"/>
<sequence>MAENPKNSQRRDEDILQFENNSRSYDPISSEMINFEKAGSEEEEDDMEFLDDQLVVYDDPKPLSVDDSIADDVFESQATLRAELTKGE</sequence>
<dbReference type="Proteomes" id="UP001152561">
    <property type="component" value="Unassembled WGS sequence"/>
</dbReference>
<comment type="caution">
    <text evidence="2">The sequence shown here is derived from an EMBL/GenBank/DDBJ whole genome shotgun (WGS) entry which is preliminary data.</text>
</comment>
<evidence type="ECO:0000256" key="1">
    <source>
        <dbReference type="SAM" id="MobiDB-lite"/>
    </source>
</evidence>
<dbReference type="EMBL" id="JAJAGQ010000006">
    <property type="protein sequence ID" value="KAJ8561464.1"/>
    <property type="molecule type" value="Genomic_DNA"/>
</dbReference>
<organism evidence="2 3">
    <name type="scientific">Anisodus acutangulus</name>
    <dbReference type="NCBI Taxonomy" id="402998"/>
    <lineage>
        <taxon>Eukaryota</taxon>
        <taxon>Viridiplantae</taxon>
        <taxon>Streptophyta</taxon>
        <taxon>Embryophyta</taxon>
        <taxon>Tracheophyta</taxon>
        <taxon>Spermatophyta</taxon>
        <taxon>Magnoliopsida</taxon>
        <taxon>eudicotyledons</taxon>
        <taxon>Gunneridae</taxon>
        <taxon>Pentapetalae</taxon>
        <taxon>asterids</taxon>
        <taxon>lamiids</taxon>
        <taxon>Solanales</taxon>
        <taxon>Solanaceae</taxon>
        <taxon>Solanoideae</taxon>
        <taxon>Hyoscyameae</taxon>
        <taxon>Anisodus</taxon>
    </lineage>
</organism>
<dbReference type="AlphaFoldDB" id="A0A9Q1RL72"/>